<reference evidence="2 3" key="1">
    <citation type="journal article" date="2018" name="Plant J.">
        <title>Genome sequences of Chlorella sorokiniana UTEX 1602 and Micractinium conductrix SAG 241.80: implications to maltose excretion by a green alga.</title>
        <authorList>
            <person name="Arriola M.B."/>
            <person name="Velmurugan N."/>
            <person name="Zhang Y."/>
            <person name="Plunkett M.H."/>
            <person name="Hondzo H."/>
            <person name="Barney B.M."/>
        </authorList>
    </citation>
    <scope>NUCLEOTIDE SEQUENCE [LARGE SCALE GENOMIC DNA]</scope>
    <source>
        <strain evidence="3">UTEX 1602</strain>
    </source>
</reference>
<dbReference type="OrthoDB" id="46304at2759"/>
<organism evidence="2 3">
    <name type="scientific">Chlorella sorokiniana</name>
    <name type="common">Freshwater green alga</name>
    <dbReference type="NCBI Taxonomy" id="3076"/>
    <lineage>
        <taxon>Eukaryota</taxon>
        <taxon>Viridiplantae</taxon>
        <taxon>Chlorophyta</taxon>
        <taxon>core chlorophytes</taxon>
        <taxon>Trebouxiophyceae</taxon>
        <taxon>Chlorellales</taxon>
        <taxon>Chlorellaceae</taxon>
        <taxon>Chlorella clade</taxon>
        <taxon>Chlorella</taxon>
    </lineage>
</organism>
<accession>A0A2P6U1Y9</accession>
<dbReference type="Pfam" id="PF09348">
    <property type="entry name" value="DUF1990"/>
    <property type="match status" value="1"/>
</dbReference>
<sequence>MAAMCSVAALGGARLAPSSSSRSPSCQRAARTGRVHVRVAAAGGRDATGLSSLRFAKPSQGDMDALMQEWRSRECNHDYAGESFNAPALPTEVQGGGFMVTTNRKKIGEGKKAFDTAVKAVKSWQHLQLGWNCTTQPTMQNGSVICSATQTVVPWSVLPAQVVYCNESAAEFGPGNKGRRFSVGLCSLSGHQLAGEERFQVELHADGSVWYDIFLFSRPDTLLAWASLPVVKLQQIRYVNDGIAAVAKAVAASS</sequence>
<dbReference type="PANTHER" id="PTHR34202:SF1">
    <property type="entry name" value="UPF0548 PROTEIN"/>
    <property type="match status" value="1"/>
</dbReference>
<dbReference type="InterPro" id="IPR018960">
    <property type="entry name" value="DUF1990"/>
</dbReference>
<gene>
    <name evidence="2" type="ORF">C2E21_0796</name>
</gene>
<proteinExistence type="predicted"/>
<comment type="caution">
    <text evidence="2">The sequence shown here is derived from an EMBL/GenBank/DDBJ whole genome shotgun (WGS) entry which is preliminary data.</text>
</comment>
<dbReference type="EMBL" id="LHPG02000002">
    <property type="protein sequence ID" value="PRW60319.1"/>
    <property type="molecule type" value="Genomic_DNA"/>
</dbReference>
<dbReference type="AlphaFoldDB" id="A0A2P6U1Y9"/>
<keyword evidence="3" id="KW-1185">Reference proteome</keyword>
<dbReference type="PANTHER" id="PTHR34202">
    <property type="entry name" value="UPF0548 PROTEIN"/>
    <property type="match status" value="1"/>
</dbReference>
<feature type="domain" description="DUF1990" evidence="1">
    <location>
        <begin position="96"/>
        <end position="241"/>
    </location>
</feature>
<dbReference type="Proteomes" id="UP000239899">
    <property type="component" value="Unassembled WGS sequence"/>
</dbReference>
<evidence type="ECO:0000313" key="2">
    <source>
        <dbReference type="EMBL" id="PRW60319.1"/>
    </source>
</evidence>
<protein>
    <recommendedName>
        <fullName evidence="1">DUF1990 domain-containing protein</fullName>
    </recommendedName>
</protein>
<evidence type="ECO:0000313" key="3">
    <source>
        <dbReference type="Proteomes" id="UP000239899"/>
    </source>
</evidence>
<evidence type="ECO:0000259" key="1">
    <source>
        <dbReference type="Pfam" id="PF09348"/>
    </source>
</evidence>
<name>A0A2P6U1Y9_CHLSO</name>